<dbReference type="STRING" id="1642647.PSM36_1258"/>
<dbReference type="GO" id="GO:0016020">
    <property type="term" value="C:membrane"/>
    <property type="evidence" value="ECO:0007669"/>
    <property type="project" value="UniProtKB-SubCell"/>
</dbReference>
<gene>
    <name evidence="6" type="ORF">PSM36_1258</name>
</gene>
<protein>
    <submittedName>
        <fullName evidence="6">Putative Na+-dependent transporter</fullName>
    </submittedName>
</protein>
<dbReference type="EMBL" id="LT605205">
    <property type="protein sequence ID" value="SCD20082.1"/>
    <property type="molecule type" value="Genomic_DNA"/>
</dbReference>
<evidence type="ECO:0000256" key="5">
    <source>
        <dbReference type="SAM" id="Phobius"/>
    </source>
</evidence>
<evidence type="ECO:0000256" key="2">
    <source>
        <dbReference type="ARBA" id="ARBA00022692"/>
    </source>
</evidence>
<accession>A0A1R3T229</accession>
<name>A0A1R3T229_9BACT</name>
<proteinExistence type="predicted"/>
<dbReference type="Gene3D" id="1.20.1530.20">
    <property type="match status" value="1"/>
</dbReference>
<feature type="transmembrane region" description="Helical" evidence="5">
    <location>
        <begin position="58"/>
        <end position="75"/>
    </location>
</feature>
<organism evidence="6 7">
    <name type="scientific">Proteiniphilum saccharofermentans</name>
    <dbReference type="NCBI Taxonomy" id="1642647"/>
    <lineage>
        <taxon>Bacteria</taxon>
        <taxon>Pseudomonadati</taxon>
        <taxon>Bacteroidota</taxon>
        <taxon>Bacteroidia</taxon>
        <taxon>Bacteroidales</taxon>
        <taxon>Dysgonomonadaceae</taxon>
        <taxon>Proteiniphilum</taxon>
    </lineage>
</organism>
<dbReference type="SUPFAM" id="SSF161111">
    <property type="entry name" value="Cation efflux protein transmembrane domain-like"/>
    <property type="match status" value="1"/>
</dbReference>
<evidence type="ECO:0000256" key="3">
    <source>
        <dbReference type="ARBA" id="ARBA00022989"/>
    </source>
</evidence>
<dbReference type="KEGG" id="psac:PSM36_1258"/>
<reference evidence="6 7" key="1">
    <citation type="submission" date="2016-08" db="EMBL/GenBank/DDBJ databases">
        <authorList>
            <person name="Seilhamer J.J."/>
        </authorList>
    </citation>
    <scope>NUCLEOTIDE SEQUENCE [LARGE SCALE GENOMIC DNA]</scope>
    <source>
        <strain evidence="6">M3/6</strain>
    </source>
</reference>
<dbReference type="AlphaFoldDB" id="A0A1R3T229"/>
<sequence>MRKYIEKYLLPIAMILGIAFHRQLSVLSPTIPYLLTMMLFITYCRVRMSDIRLTKFHYILLTIQYVGSALIYLAFRPFNETLAQAAMICMLTATATSAPVVTGMLGGSIAVTAAYAIISNLSVALIAPLFLSLVGESNDTISLAASFWHIFRSVIPILVLPFLLAIFLKKTAPRIHKKVQSAQIVSFYLWAAALTIVIGNITYYVRMQGNDHYLIEIIIGTVSLVICLLQFYFGRKIGRRFGQTVAGGQSLGQKNTVLAIWLTQTYLNPLATLGPGMYVIWQNLVNSWQIWREKRKN</sequence>
<dbReference type="Proteomes" id="UP000187464">
    <property type="component" value="Chromosome I"/>
</dbReference>
<dbReference type="RefSeq" id="WP_076929799.1">
    <property type="nucleotide sequence ID" value="NZ_LT605205.1"/>
</dbReference>
<feature type="transmembrane region" description="Helical" evidence="5">
    <location>
        <begin position="81"/>
        <end position="101"/>
    </location>
</feature>
<comment type="subcellular location">
    <subcellularLocation>
        <location evidence="1">Membrane</location>
        <topology evidence="1">Multi-pass membrane protein</topology>
    </subcellularLocation>
</comment>
<evidence type="ECO:0000313" key="7">
    <source>
        <dbReference type="Proteomes" id="UP000187464"/>
    </source>
</evidence>
<keyword evidence="4 5" id="KW-0472">Membrane</keyword>
<dbReference type="InterPro" id="IPR038770">
    <property type="entry name" value="Na+/solute_symporter_sf"/>
</dbReference>
<evidence type="ECO:0000256" key="4">
    <source>
        <dbReference type="ARBA" id="ARBA00023136"/>
    </source>
</evidence>
<feature type="transmembrane region" description="Helical" evidence="5">
    <location>
        <begin position="113"/>
        <end position="134"/>
    </location>
</feature>
<evidence type="ECO:0000256" key="1">
    <source>
        <dbReference type="ARBA" id="ARBA00004141"/>
    </source>
</evidence>
<evidence type="ECO:0000313" key="6">
    <source>
        <dbReference type="EMBL" id="SCD20082.1"/>
    </source>
</evidence>
<keyword evidence="2 5" id="KW-0812">Transmembrane</keyword>
<dbReference type="InterPro" id="IPR027469">
    <property type="entry name" value="Cation_efflux_TMD_sf"/>
</dbReference>
<feature type="transmembrane region" description="Helical" evidence="5">
    <location>
        <begin position="187"/>
        <end position="206"/>
    </location>
</feature>
<keyword evidence="3 5" id="KW-1133">Transmembrane helix</keyword>
<feature type="transmembrane region" description="Helical" evidence="5">
    <location>
        <begin position="30"/>
        <end position="46"/>
    </location>
</feature>
<feature type="transmembrane region" description="Helical" evidence="5">
    <location>
        <begin position="146"/>
        <end position="167"/>
    </location>
</feature>
<feature type="transmembrane region" description="Helical" evidence="5">
    <location>
        <begin position="212"/>
        <end position="233"/>
    </location>
</feature>
<keyword evidence="7" id="KW-1185">Reference proteome</keyword>